<dbReference type="InterPro" id="IPR022765">
    <property type="entry name" value="Dna2/Cas4_DUF83"/>
</dbReference>
<evidence type="ECO:0000256" key="2">
    <source>
        <dbReference type="ARBA" id="ARBA00022723"/>
    </source>
</evidence>
<dbReference type="EMBL" id="JACJIQ010000001">
    <property type="protein sequence ID" value="MBA9075713.1"/>
    <property type="molecule type" value="Genomic_DNA"/>
</dbReference>
<dbReference type="GO" id="GO:0051607">
    <property type="term" value="P:defense response to virus"/>
    <property type="evidence" value="ECO:0007669"/>
    <property type="project" value="UniProtKB-KW"/>
</dbReference>
<keyword evidence="6 9" id="KW-0411">Iron-sulfur</keyword>
<keyword evidence="5 9" id="KW-0408">Iron</keyword>
<keyword evidence="1 9" id="KW-0540">Nuclease</keyword>
<dbReference type="GO" id="GO:0046872">
    <property type="term" value="F:metal ion binding"/>
    <property type="evidence" value="ECO:0007669"/>
    <property type="project" value="UniProtKB-KW"/>
</dbReference>
<dbReference type="PANTHER" id="PTHR37168:SF1">
    <property type="entry name" value="CRISPR-ASSOCIATED EXONUCLEASE CAS4"/>
    <property type="match status" value="1"/>
</dbReference>
<dbReference type="AlphaFoldDB" id="A0A839GDV4"/>
<evidence type="ECO:0000256" key="1">
    <source>
        <dbReference type="ARBA" id="ARBA00022722"/>
    </source>
</evidence>
<evidence type="ECO:0000256" key="8">
    <source>
        <dbReference type="ARBA" id="ARBA00023211"/>
    </source>
</evidence>
<dbReference type="Proteomes" id="UP000563094">
    <property type="component" value="Unassembled WGS sequence"/>
</dbReference>
<evidence type="ECO:0000256" key="9">
    <source>
        <dbReference type="RuleBase" id="RU365022"/>
    </source>
</evidence>
<keyword evidence="7 9" id="KW-0051">Antiviral defense</keyword>
<gene>
    <name evidence="11" type="ORF">FHS90_000410</name>
</gene>
<evidence type="ECO:0000256" key="7">
    <source>
        <dbReference type="ARBA" id="ARBA00023118"/>
    </source>
</evidence>
<dbReference type="Gene3D" id="3.90.320.10">
    <property type="match status" value="1"/>
</dbReference>
<comment type="similarity">
    <text evidence="9">Belongs to the CRISPR-associated exonuclease Cas4 family.</text>
</comment>
<keyword evidence="12" id="KW-1185">Reference proteome</keyword>
<evidence type="ECO:0000313" key="12">
    <source>
        <dbReference type="Proteomes" id="UP000563094"/>
    </source>
</evidence>
<keyword evidence="2 9" id="KW-0479">Metal-binding</keyword>
<reference evidence="11 12" key="1">
    <citation type="submission" date="2020-08" db="EMBL/GenBank/DDBJ databases">
        <title>Genomic Encyclopedia of Type Strains, Phase IV (KMG-IV): sequencing the most valuable type-strain genomes for metagenomic binning, comparative biology and taxonomic classification.</title>
        <authorList>
            <person name="Goeker M."/>
        </authorList>
    </citation>
    <scope>NUCLEOTIDE SEQUENCE [LARGE SCALE GENOMIC DNA]</scope>
    <source>
        <strain evidence="11 12">DSM 29854</strain>
    </source>
</reference>
<name>A0A839GDV4_9BACT</name>
<evidence type="ECO:0000256" key="3">
    <source>
        <dbReference type="ARBA" id="ARBA00022801"/>
    </source>
</evidence>
<comment type="caution">
    <text evidence="11">The sequence shown here is derived from an EMBL/GenBank/DDBJ whole genome shotgun (WGS) entry which is preliminary data.</text>
</comment>
<dbReference type="Pfam" id="PF01930">
    <property type="entry name" value="Cas_Cas4"/>
    <property type="match status" value="1"/>
</dbReference>
<evidence type="ECO:0000259" key="10">
    <source>
        <dbReference type="Pfam" id="PF01930"/>
    </source>
</evidence>
<proteinExistence type="inferred from homology"/>
<dbReference type="InterPro" id="IPR011604">
    <property type="entry name" value="PDDEXK-like_dom_sf"/>
</dbReference>
<dbReference type="RefSeq" id="WP_182511365.1">
    <property type="nucleotide sequence ID" value="NZ_JACJIQ010000001.1"/>
</dbReference>
<comment type="cofactor">
    <cofactor evidence="9">
        <name>iron-sulfur cluster</name>
        <dbReference type="ChEBI" id="CHEBI:30408"/>
    </cofactor>
</comment>
<keyword evidence="3 9" id="KW-0378">Hydrolase</keyword>
<dbReference type="EC" id="3.1.12.1" evidence="9"/>
<evidence type="ECO:0000313" key="11">
    <source>
        <dbReference type="EMBL" id="MBA9075713.1"/>
    </source>
</evidence>
<dbReference type="PANTHER" id="PTHR37168">
    <property type="entry name" value="CRISPR-ASSOCIATED EXONUCLEASE CAS4"/>
    <property type="match status" value="1"/>
</dbReference>
<accession>A0A839GDV4</accession>
<evidence type="ECO:0000256" key="4">
    <source>
        <dbReference type="ARBA" id="ARBA00022839"/>
    </source>
</evidence>
<organism evidence="11 12">
    <name type="scientific">Rufibacter quisquiliarum</name>
    <dbReference type="NCBI Taxonomy" id="1549639"/>
    <lineage>
        <taxon>Bacteria</taxon>
        <taxon>Pseudomonadati</taxon>
        <taxon>Bacteroidota</taxon>
        <taxon>Cytophagia</taxon>
        <taxon>Cytophagales</taxon>
        <taxon>Hymenobacteraceae</taxon>
        <taxon>Rufibacter</taxon>
    </lineage>
</organism>
<dbReference type="GO" id="GO:0051536">
    <property type="term" value="F:iron-sulfur cluster binding"/>
    <property type="evidence" value="ECO:0007669"/>
    <property type="project" value="UniProtKB-KW"/>
</dbReference>
<comment type="cofactor">
    <cofactor evidence="9">
        <name>Mg(2+)</name>
        <dbReference type="ChEBI" id="CHEBI:18420"/>
    </cofactor>
    <cofactor evidence="9">
        <name>Mn(2+)</name>
        <dbReference type="ChEBI" id="CHEBI:29035"/>
    </cofactor>
    <text evidence="9">Mg(2+) or Mn(2+) required for ssDNA cleavage activity.</text>
</comment>
<feature type="domain" description="DUF83" evidence="10">
    <location>
        <begin position="5"/>
        <end position="164"/>
    </location>
</feature>
<protein>
    <recommendedName>
        <fullName evidence="9">CRISPR-associated exonuclease Cas4</fullName>
        <ecNumber evidence="9">3.1.12.1</ecNumber>
    </recommendedName>
</protein>
<keyword evidence="4 9" id="KW-0269">Exonuclease</keyword>
<evidence type="ECO:0000256" key="6">
    <source>
        <dbReference type="ARBA" id="ARBA00023014"/>
    </source>
</evidence>
<dbReference type="NCBIfam" id="TIGR00372">
    <property type="entry name" value="cas4"/>
    <property type="match status" value="1"/>
</dbReference>
<dbReference type="InterPro" id="IPR013343">
    <property type="entry name" value="CRISPR-assoc_prot_Cas4"/>
</dbReference>
<sequence>MPVNATLINLYHICHRELWLHAKGIRMEHTSDTVYEGKLIGNTSYQQRPEKYTELEIGGSKIDFYDARNKVVHEVKKSDKAERAHLAQVKYYLWLLEENGVEGATGILEYPKLRQTEQVVLTDKDRSDIMDWLTDIDLILARKECPGLLNKPICQRCSYFDFCYSAESG</sequence>
<keyword evidence="8 9" id="KW-0464">Manganese</keyword>
<evidence type="ECO:0000256" key="5">
    <source>
        <dbReference type="ARBA" id="ARBA00023004"/>
    </source>
</evidence>
<comment type="function">
    <text evidence="9">CRISPR (clustered regularly interspaced short palindromic repeat) is an adaptive immune system that provides protection against mobile genetic elements (viruses, transposable elements and conjugative plasmids). CRISPR clusters contain sequences complementary to antecedent mobile elements and target invading nucleic acids. CRISPR clusters are transcribed and processed into CRISPR RNA (crRNA).</text>
</comment>
<dbReference type="GO" id="GO:0004527">
    <property type="term" value="F:exonuclease activity"/>
    <property type="evidence" value="ECO:0007669"/>
    <property type="project" value="UniProtKB-KW"/>
</dbReference>